<proteinExistence type="predicted"/>
<reference evidence="1" key="2">
    <citation type="journal article" date="2015" name="Data Brief">
        <title>Shoot transcriptome of the giant reed, Arundo donax.</title>
        <authorList>
            <person name="Barrero R.A."/>
            <person name="Guerrero F.D."/>
            <person name="Moolhuijzen P."/>
            <person name="Goolsby J.A."/>
            <person name="Tidwell J."/>
            <person name="Bellgard S.E."/>
            <person name="Bellgard M.I."/>
        </authorList>
    </citation>
    <scope>NUCLEOTIDE SEQUENCE</scope>
    <source>
        <tissue evidence="1">Shoot tissue taken approximately 20 cm above the soil surface</tissue>
    </source>
</reference>
<protein>
    <submittedName>
        <fullName evidence="1">Uncharacterized protein</fullName>
    </submittedName>
</protein>
<name>A0A0A9ECM7_ARUDO</name>
<organism evidence="1">
    <name type="scientific">Arundo donax</name>
    <name type="common">Giant reed</name>
    <name type="synonym">Donax arundinaceus</name>
    <dbReference type="NCBI Taxonomy" id="35708"/>
    <lineage>
        <taxon>Eukaryota</taxon>
        <taxon>Viridiplantae</taxon>
        <taxon>Streptophyta</taxon>
        <taxon>Embryophyta</taxon>
        <taxon>Tracheophyta</taxon>
        <taxon>Spermatophyta</taxon>
        <taxon>Magnoliopsida</taxon>
        <taxon>Liliopsida</taxon>
        <taxon>Poales</taxon>
        <taxon>Poaceae</taxon>
        <taxon>PACMAD clade</taxon>
        <taxon>Arundinoideae</taxon>
        <taxon>Arundineae</taxon>
        <taxon>Arundo</taxon>
    </lineage>
</organism>
<sequence>MLARDKINFSKPGLWRGKTSIVHIFVQQNGLLSANSIDMLWGRHHRKGTLRAVTSHSIDDNIKE</sequence>
<dbReference type="AlphaFoldDB" id="A0A0A9ECM7"/>
<accession>A0A0A9ECM7</accession>
<reference evidence="1" key="1">
    <citation type="submission" date="2014-09" db="EMBL/GenBank/DDBJ databases">
        <authorList>
            <person name="Magalhaes I.L.F."/>
            <person name="Oliveira U."/>
            <person name="Santos F.R."/>
            <person name="Vidigal T.H.D.A."/>
            <person name="Brescovit A.D."/>
            <person name="Santos A.J."/>
        </authorList>
    </citation>
    <scope>NUCLEOTIDE SEQUENCE</scope>
    <source>
        <tissue evidence="1">Shoot tissue taken approximately 20 cm above the soil surface</tissue>
    </source>
</reference>
<dbReference type="EMBL" id="GBRH01201127">
    <property type="protein sequence ID" value="JAD96768.1"/>
    <property type="molecule type" value="Transcribed_RNA"/>
</dbReference>
<evidence type="ECO:0000313" key="1">
    <source>
        <dbReference type="EMBL" id="JAD96768.1"/>
    </source>
</evidence>